<dbReference type="EMBL" id="JAYMGO010000003">
    <property type="protein sequence ID" value="KAL1279594.1"/>
    <property type="molecule type" value="Genomic_DNA"/>
</dbReference>
<accession>A0ABR3NRP1</accession>
<evidence type="ECO:0000256" key="1">
    <source>
        <dbReference type="SAM" id="Phobius"/>
    </source>
</evidence>
<keyword evidence="1" id="KW-1133">Transmembrane helix</keyword>
<name>A0ABR3NRP1_9TELE</name>
<keyword evidence="1" id="KW-0812">Transmembrane</keyword>
<sequence length="197" mass="22143">MEENLQTDTMSGDETLSISIFKCLWFPLLGVFLSRVASVALRLFSREPEVESVCDTPKARSRTCDVICLSVCEGVNGAIESLDRAERQTGLGRRASSSSDRSAAVMCVALRCVFLCVSLALGACYDSQESSESFEVFVNPYQANAFVRSQRNPIYNPNIYRSDTQSMLHYFNHITQHTSRYYLTLARPIDHSSKHYI</sequence>
<gene>
    <name evidence="2" type="ORF">QQF64_026267</name>
</gene>
<keyword evidence="3" id="KW-1185">Reference proteome</keyword>
<reference evidence="2 3" key="1">
    <citation type="submission" date="2023-09" db="EMBL/GenBank/DDBJ databases">
        <authorList>
            <person name="Wang M."/>
        </authorList>
    </citation>
    <scope>NUCLEOTIDE SEQUENCE [LARGE SCALE GENOMIC DNA]</scope>
    <source>
        <strain evidence="2">GT-2023</strain>
        <tissue evidence="2">Liver</tissue>
    </source>
</reference>
<proteinExistence type="predicted"/>
<protein>
    <submittedName>
        <fullName evidence="2">Uncharacterized protein</fullName>
    </submittedName>
</protein>
<evidence type="ECO:0000313" key="2">
    <source>
        <dbReference type="EMBL" id="KAL1279594.1"/>
    </source>
</evidence>
<feature type="transmembrane region" description="Helical" evidence="1">
    <location>
        <begin position="16"/>
        <end position="37"/>
    </location>
</feature>
<keyword evidence="1" id="KW-0472">Membrane</keyword>
<dbReference type="Proteomes" id="UP001558613">
    <property type="component" value="Unassembled WGS sequence"/>
</dbReference>
<evidence type="ECO:0000313" key="3">
    <source>
        <dbReference type="Proteomes" id="UP001558613"/>
    </source>
</evidence>
<comment type="caution">
    <text evidence="2">The sequence shown here is derived from an EMBL/GenBank/DDBJ whole genome shotgun (WGS) entry which is preliminary data.</text>
</comment>
<organism evidence="2 3">
    <name type="scientific">Cirrhinus molitorella</name>
    <name type="common">mud carp</name>
    <dbReference type="NCBI Taxonomy" id="172907"/>
    <lineage>
        <taxon>Eukaryota</taxon>
        <taxon>Metazoa</taxon>
        <taxon>Chordata</taxon>
        <taxon>Craniata</taxon>
        <taxon>Vertebrata</taxon>
        <taxon>Euteleostomi</taxon>
        <taxon>Actinopterygii</taxon>
        <taxon>Neopterygii</taxon>
        <taxon>Teleostei</taxon>
        <taxon>Ostariophysi</taxon>
        <taxon>Cypriniformes</taxon>
        <taxon>Cyprinidae</taxon>
        <taxon>Labeoninae</taxon>
        <taxon>Labeonini</taxon>
        <taxon>Cirrhinus</taxon>
    </lineage>
</organism>